<dbReference type="PANTHER" id="PTHR15394:SF3">
    <property type="entry name" value="SERINE HYDROLASE RBBP9"/>
    <property type="match status" value="1"/>
</dbReference>
<name>A0A383VHM3_TETOB</name>
<dbReference type="Pfam" id="PF06821">
    <property type="entry name" value="Ser_hydrolase"/>
    <property type="match status" value="1"/>
</dbReference>
<organism evidence="1 2">
    <name type="scientific">Tetradesmus obliquus</name>
    <name type="common">Green alga</name>
    <name type="synonym">Acutodesmus obliquus</name>
    <dbReference type="NCBI Taxonomy" id="3088"/>
    <lineage>
        <taxon>Eukaryota</taxon>
        <taxon>Viridiplantae</taxon>
        <taxon>Chlorophyta</taxon>
        <taxon>core chlorophytes</taxon>
        <taxon>Chlorophyceae</taxon>
        <taxon>CS clade</taxon>
        <taxon>Sphaeropleales</taxon>
        <taxon>Scenedesmaceae</taxon>
        <taxon>Tetradesmus</taxon>
    </lineage>
</organism>
<evidence type="ECO:0000313" key="2">
    <source>
        <dbReference type="Proteomes" id="UP000256970"/>
    </source>
</evidence>
<dbReference type="GO" id="GO:0016787">
    <property type="term" value="F:hydrolase activity"/>
    <property type="evidence" value="ECO:0007669"/>
    <property type="project" value="InterPro"/>
</dbReference>
<protein>
    <recommendedName>
        <fullName evidence="3">AB hydrolase-1 domain-containing protein</fullName>
    </recommendedName>
</protein>
<dbReference type="SUPFAM" id="SSF53474">
    <property type="entry name" value="alpha/beta-Hydrolases"/>
    <property type="match status" value="1"/>
</dbReference>
<gene>
    <name evidence="1" type="ORF">BQ4739_LOCUS5488</name>
</gene>
<keyword evidence="2" id="KW-1185">Reference proteome</keyword>
<dbReference type="AlphaFoldDB" id="A0A383VHM3"/>
<dbReference type="InterPro" id="IPR010662">
    <property type="entry name" value="RBBP9/YdeN"/>
</dbReference>
<proteinExistence type="predicted"/>
<dbReference type="InterPro" id="IPR029058">
    <property type="entry name" value="AB_hydrolase_fold"/>
</dbReference>
<dbReference type="EMBL" id="FNXT01000532">
    <property type="protein sequence ID" value="SZX65025.1"/>
    <property type="molecule type" value="Genomic_DNA"/>
</dbReference>
<evidence type="ECO:0008006" key="3">
    <source>
        <dbReference type="Google" id="ProtNLM"/>
    </source>
</evidence>
<dbReference type="STRING" id="3088.A0A383VHM3"/>
<accession>A0A383VHM3</accession>
<dbReference type="Proteomes" id="UP000256970">
    <property type="component" value="Unassembled WGS sequence"/>
</dbReference>
<dbReference type="Gene3D" id="3.40.50.1820">
    <property type="entry name" value="alpha/beta hydrolase"/>
    <property type="match status" value="1"/>
</dbReference>
<sequence length="196" mass="21462">MPVRVVIVPGNGAGNVQQCNFYGWLHRKLHCPPAVVCALRNMPDPVRASEKAWIPFMRNDLECAEDTIIVGHSSGAAAAMRFCESYKVAGIVLVSAYTSDMGDSLEAASGYFSRPWQWDTIRGNAGFIAQFGSTDDPFLPWSEQQAVADGLHAELHKFDDRGHFQNTAQPELLAVLQQKLKQLLAAQNESSEAAAE</sequence>
<reference evidence="1 2" key="1">
    <citation type="submission" date="2016-10" db="EMBL/GenBank/DDBJ databases">
        <authorList>
            <person name="Cai Z."/>
        </authorList>
    </citation>
    <scope>NUCLEOTIDE SEQUENCE [LARGE SCALE GENOMIC DNA]</scope>
</reference>
<evidence type="ECO:0000313" key="1">
    <source>
        <dbReference type="EMBL" id="SZX65025.1"/>
    </source>
</evidence>
<dbReference type="PANTHER" id="PTHR15394">
    <property type="entry name" value="SERINE HYDROLASE RBBP9"/>
    <property type="match status" value="1"/>
</dbReference>